<evidence type="ECO:0000313" key="1">
    <source>
        <dbReference type="EMBL" id="OJA11041.1"/>
    </source>
</evidence>
<organism evidence="1 2">
    <name type="scientific">Rhizopogon vesiculosus</name>
    <dbReference type="NCBI Taxonomy" id="180088"/>
    <lineage>
        <taxon>Eukaryota</taxon>
        <taxon>Fungi</taxon>
        <taxon>Dikarya</taxon>
        <taxon>Basidiomycota</taxon>
        <taxon>Agaricomycotina</taxon>
        <taxon>Agaricomycetes</taxon>
        <taxon>Agaricomycetidae</taxon>
        <taxon>Boletales</taxon>
        <taxon>Suillineae</taxon>
        <taxon>Rhizopogonaceae</taxon>
        <taxon>Rhizopogon</taxon>
    </lineage>
</organism>
<protein>
    <submittedName>
        <fullName evidence="1">Uncharacterized protein</fullName>
    </submittedName>
</protein>
<evidence type="ECO:0000313" key="2">
    <source>
        <dbReference type="Proteomes" id="UP000183567"/>
    </source>
</evidence>
<accession>A0A1J8QBQ3</accession>
<gene>
    <name evidence="1" type="ORF">AZE42_07190</name>
</gene>
<keyword evidence="2" id="KW-1185">Reference proteome</keyword>
<dbReference type="OrthoDB" id="2691562at2759"/>
<reference evidence="1 2" key="1">
    <citation type="submission" date="2016-03" db="EMBL/GenBank/DDBJ databases">
        <title>Comparative genomics of the ectomycorrhizal sister species Rhizopogon vinicolor and Rhizopogon vesiculosus (Basidiomycota: Boletales) reveals a divergence of the mating type B locus.</title>
        <authorList>
            <person name="Mujic A.B."/>
            <person name="Kuo A."/>
            <person name="Tritt A."/>
            <person name="Lipzen A."/>
            <person name="Chen C."/>
            <person name="Johnson J."/>
            <person name="Sharma A."/>
            <person name="Barry K."/>
            <person name="Grigoriev I.V."/>
            <person name="Spatafora J.W."/>
        </authorList>
    </citation>
    <scope>NUCLEOTIDE SEQUENCE [LARGE SCALE GENOMIC DNA]</scope>
    <source>
        <strain evidence="1 2">AM-OR11-056</strain>
    </source>
</reference>
<name>A0A1J8QBQ3_9AGAM</name>
<dbReference type="AlphaFoldDB" id="A0A1J8QBQ3"/>
<dbReference type="EMBL" id="LVVM01005261">
    <property type="protein sequence ID" value="OJA11041.1"/>
    <property type="molecule type" value="Genomic_DNA"/>
</dbReference>
<dbReference type="Proteomes" id="UP000183567">
    <property type="component" value="Unassembled WGS sequence"/>
</dbReference>
<proteinExistence type="predicted"/>
<comment type="caution">
    <text evidence="1">The sequence shown here is derived from an EMBL/GenBank/DDBJ whole genome shotgun (WGS) entry which is preliminary data.</text>
</comment>
<sequence>MSSQLPGSFLMYPYLDKHLYEPAVTFRGLFAAVSLCPHLHTTPRVDPKATSFQHPFLHTLDLGTSFIRDAEAVALIISSMLPHVSQVTYEEHQRNSFRLEWGEVNEHLQSFQVAAASIETDPTRTRFRGS</sequence>